<reference evidence="11 12" key="1">
    <citation type="submission" date="2012-02" db="EMBL/GenBank/DDBJ databases">
        <title>Complete genome sequence of Phycisphaera mikurensis NBRC 102666.</title>
        <authorList>
            <person name="Ankai A."/>
            <person name="Hosoyama A."/>
            <person name="Terui Y."/>
            <person name="Sekine M."/>
            <person name="Fukai R."/>
            <person name="Kato Y."/>
            <person name="Nakamura S."/>
            <person name="Yamada-Narita S."/>
            <person name="Kawakoshi A."/>
            <person name="Fukunaga Y."/>
            <person name="Yamazaki S."/>
            <person name="Fujita N."/>
        </authorList>
    </citation>
    <scope>NUCLEOTIDE SEQUENCE [LARGE SCALE GENOMIC DNA]</scope>
    <source>
        <strain evidence="12">NBRC 102666 / KCTC 22515 / FYK2301M01</strain>
    </source>
</reference>
<dbReference type="Gene3D" id="3.10.290.10">
    <property type="entry name" value="RNA-binding S4 domain"/>
    <property type="match status" value="1"/>
</dbReference>
<protein>
    <recommendedName>
        <fullName evidence="8">Tyrosine--tRNA ligase</fullName>
        <ecNumber evidence="8">6.1.1.1</ecNumber>
    </recommendedName>
    <alternativeName>
        <fullName evidence="8">Tyrosyl-tRNA synthetase</fullName>
        <shortName evidence="8">TyrRS</shortName>
    </alternativeName>
</protein>
<dbReference type="RefSeq" id="WP_014436784.1">
    <property type="nucleotide sequence ID" value="NC_017080.1"/>
</dbReference>
<keyword evidence="6 8" id="KW-0030">Aminoacyl-tRNA synthetase</keyword>
<evidence type="ECO:0000259" key="10">
    <source>
        <dbReference type="Pfam" id="PF22421"/>
    </source>
</evidence>
<evidence type="ECO:0000256" key="2">
    <source>
        <dbReference type="ARBA" id="ARBA00022741"/>
    </source>
</evidence>
<keyword evidence="4 9" id="KW-0694">RNA-binding</keyword>
<dbReference type="InterPro" id="IPR054608">
    <property type="entry name" value="SYY-like_C"/>
</dbReference>
<keyword evidence="8" id="KW-0963">Cytoplasm</keyword>
<keyword evidence="12" id="KW-1185">Reference proteome</keyword>
<evidence type="ECO:0000256" key="4">
    <source>
        <dbReference type="ARBA" id="ARBA00022884"/>
    </source>
</evidence>
<evidence type="ECO:0000256" key="6">
    <source>
        <dbReference type="ARBA" id="ARBA00023146"/>
    </source>
</evidence>
<keyword evidence="5 8" id="KW-0648">Protein biosynthesis</keyword>
<comment type="catalytic activity">
    <reaction evidence="7 8">
        <text>tRNA(Tyr) + L-tyrosine + ATP = L-tyrosyl-tRNA(Tyr) + AMP + diphosphate + H(+)</text>
        <dbReference type="Rhea" id="RHEA:10220"/>
        <dbReference type="Rhea" id="RHEA-COMP:9706"/>
        <dbReference type="Rhea" id="RHEA-COMP:9707"/>
        <dbReference type="ChEBI" id="CHEBI:15378"/>
        <dbReference type="ChEBI" id="CHEBI:30616"/>
        <dbReference type="ChEBI" id="CHEBI:33019"/>
        <dbReference type="ChEBI" id="CHEBI:58315"/>
        <dbReference type="ChEBI" id="CHEBI:78442"/>
        <dbReference type="ChEBI" id="CHEBI:78536"/>
        <dbReference type="ChEBI" id="CHEBI:456215"/>
        <dbReference type="EC" id="6.1.1.1"/>
    </reaction>
</comment>
<keyword evidence="2 8" id="KW-0547">Nucleotide-binding</keyword>
<comment type="subunit">
    <text evidence="8">Homodimer.</text>
</comment>
<feature type="short sequence motif" description="'HIGH' region" evidence="8">
    <location>
        <begin position="42"/>
        <end position="51"/>
    </location>
</feature>
<dbReference type="InterPro" id="IPR014729">
    <property type="entry name" value="Rossmann-like_a/b/a_fold"/>
</dbReference>
<feature type="domain" description="Tyrosine--tRNA ligase SYY-like C-terminal" evidence="10">
    <location>
        <begin position="343"/>
        <end position="404"/>
    </location>
</feature>
<dbReference type="EC" id="6.1.1.1" evidence="8"/>
<dbReference type="PROSITE" id="PS00178">
    <property type="entry name" value="AA_TRNA_LIGASE_I"/>
    <property type="match status" value="1"/>
</dbReference>
<dbReference type="SUPFAM" id="SSF55174">
    <property type="entry name" value="Alpha-L RNA-binding motif"/>
    <property type="match status" value="1"/>
</dbReference>
<dbReference type="HAMAP" id="MF_02006">
    <property type="entry name" value="Tyr_tRNA_synth_type1"/>
    <property type="match status" value="1"/>
</dbReference>
<sequence length="415" mass="44212">MAEDTPNLYDVLEARGLVAQCTDAGIRERLGSPVTLYCGFDPTADSLHLGHLVPVMALAHAQRCGHKPLALVGGATARVGDPSGKNTARRMLSPEEIDANALAIGEQIGRIVRFDDSPTGAKLVNNLDWIAGLTWLDFLRDVGSRVSVNRMVGMESVKPRLAEGSGISFLEFSYMLLQAYDFAHLGAEHGCTVQIGGQDQWGNIVFGTELGRKMHGLDLAALTMPLITKADGRKFGKTEAGAVWLDAERTPVFDFFQFWRNADDGDVGRLLRYFTFLPIDEIEALETASGAGINAAKARLAYEVTRLVHGEPAAAAARDGAAKAFAGGAVDDAVPHGPLDLASPVGVVELMKRAGFAKSNGEARRLIQGGGVRIHGDKVADPMAEVSAGDARGGHVLLRAGKKRLYRFDVAEAGS</sequence>
<dbReference type="OrthoDB" id="9804243at2"/>
<dbReference type="GO" id="GO:0005829">
    <property type="term" value="C:cytosol"/>
    <property type="evidence" value="ECO:0007669"/>
    <property type="project" value="TreeGrafter"/>
</dbReference>
<dbReference type="CDD" id="cd00165">
    <property type="entry name" value="S4"/>
    <property type="match status" value="1"/>
</dbReference>
<dbReference type="GO" id="GO:0004831">
    <property type="term" value="F:tyrosine-tRNA ligase activity"/>
    <property type="evidence" value="ECO:0007669"/>
    <property type="project" value="UniProtKB-UniRule"/>
</dbReference>
<dbReference type="InterPro" id="IPR002305">
    <property type="entry name" value="aa-tRNA-synth_Ic"/>
</dbReference>
<feature type="binding site" evidence="8">
    <location>
        <position position="178"/>
    </location>
    <ligand>
        <name>L-tyrosine</name>
        <dbReference type="ChEBI" id="CHEBI:58315"/>
    </ligand>
</feature>
<dbReference type="GO" id="GO:0006437">
    <property type="term" value="P:tyrosyl-tRNA aminoacylation"/>
    <property type="evidence" value="ECO:0007669"/>
    <property type="project" value="UniProtKB-UniRule"/>
</dbReference>
<dbReference type="PRINTS" id="PR01040">
    <property type="entry name" value="TRNASYNTHTYR"/>
</dbReference>
<dbReference type="PANTHER" id="PTHR11766">
    <property type="entry name" value="TYROSYL-TRNA SYNTHETASE"/>
    <property type="match status" value="1"/>
</dbReference>
<dbReference type="InterPro" id="IPR002307">
    <property type="entry name" value="Tyr-tRNA-ligase"/>
</dbReference>
<dbReference type="HOGENOM" id="CLU_024003_0_3_0"/>
<evidence type="ECO:0000313" key="12">
    <source>
        <dbReference type="Proteomes" id="UP000007881"/>
    </source>
</evidence>
<comment type="function">
    <text evidence="8">Catalyzes the attachment of tyrosine to tRNA(Tyr) in a two-step reaction: tyrosine is first activated by ATP to form Tyr-AMP and then transferred to the acceptor end of tRNA(Tyr).</text>
</comment>
<dbReference type="PROSITE" id="PS50889">
    <property type="entry name" value="S4"/>
    <property type="match status" value="1"/>
</dbReference>
<evidence type="ECO:0000256" key="5">
    <source>
        <dbReference type="ARBA" id="ARBA00022917"/>
    </source>
</evidence>
<dbReference type="Pfam" id="PF22421">
    <property type="entry name" value="SYY_C-terminal"/>
    <property type="match status" value="1"/>
</dbReference>
<evidence type="ECO:0000256" key="3">
    <source>
        <dbReference type="ARBA" id="ARBA00022840"/>
    </source>
</evidence>
<evidence type="ECO:0000256" key="9">
    <source>
        <dbReference type="PROSITE-ProRule" id="PRU00182"/>
    </source>
</evidence>
<gene>
    <name evidence="8 11" type="primary">tyrS</name>
    <name evidence="11" type="ordered locus">PSMK_14060</name>
</gene>
<dbReference type="KEGG" id="phm:PSMK_14060"/>
<keyword evidence="3 8" id="KW-0067">ATP-binding</keyword>
<feature type="binding site" evidence="8">
    <location>
        <position position="237"/>
    </location>
    <ligand>
        <name>ATP</name>
        <dbReference type="ChEBI" id="CHEBI:30616"/>
    </ligand>
</feature>
<keyword evidence="1 8" id="KW-0436">Ligase</keyword>
<dbReference type="Pfam" id="PF00579">
    <property type="entry name" value="tRNA-synt_1b"/>
    <property type="match status" value="1"/>
</dbReference>
<proteinExistence type="inferred from homology"/>
<feature type="short sequence motif" description="'KMSKS' region" evidence="8">
    <location>
        <begin position="234"/>
        <end position="238"/>
    </location>
</feature>
<dbReference type="Gene3D" id="1.10.240.10">
    <property type="entry name" value="Tyrosyl-Transfer RNA Synthetase"/>
    <property type="match status" value="1"/>
</dbReference>
<dbReference type="GO" id="GO:0003723">
    <property type="term" value="F:RNA binding"/>
    <property type="evidence" value="ECO:0007669"/>
    <property type="project" value="UniProtKB-KW"/>
</dbReference>
<dbReference type="InterPro" id="IPR024107">
    <property type="entry name" value="Tyr-tRNA-ligase_bac_1"/>
</dbReference>
<dbReference type="Proteomes" id="UP000007881">
    <property type="component" value="Chromosome"/>
</dbReference>
<evidence type="ECO:0000256" key="1">
    <source>
        <dbReference type="ARBA" id="ARBA00022598"/>
    </source>
</evidence>
<dbReference type="eggNOG" id="COG0162">
    <property type="taxonomic scope" value="Bacteria"/>
</dbReference>
<evidence type="ECO:0000256" key="7">
    <source>
        <dbReference type="ARBA" id="ARBA00048248"/>
    </source>
</evidence>
<feature type="binding site" evidence="8">
    <location>
        <position position="37"/>
    </location>
    <ligand>
        <name>L-tyrosine</name>
        <dbReference type="ChEBI" id="CHEBI:58315"/>
    </ligand>
</feature>
<dbReference type="STRING" id="1142394.PSMK_14060"/>
<evidence type="ECO:0000313" key="11">
    <source>
        <dbReference type="EMBL" id="BAM03565.1"/>
    </source>
</evidence>
<dbReference type="PANTHER" id="PTHR11766:SF0">
    <property type="entry name" value="TYROSINE--TRNA LIGASE, MITOCHONDRIAL"/>
    <property type="match status" value="1"/>
</dbReference>
<dbReference type="InterPro" id="IPR001412">
    <property type="entry name" value="aa-tRNA-synth_I_CS"/>
</dbReference>
<dbReference type="NCBIfam" id="TIGR00234">
    <property type="entry name" value="tyrS"/>
    <property type="match status" value="1"/>
</dbReference>
<dbReference type="SUPFAM" id="SSF52374">
    <property type="entry name" value="Nucleotidylyl transferase"/>
    <property type="match status" value="1"/>
</dbReference>
<dbReference type="InterPro" id="IPR036986">
    <property type="entry name" value="S4_RNA-bd_sf"/>
</dbReference>
<name>I0IE77_PHYMF</name>
<dbReference type="CDD" id="cd00805">
    <property type="entry name" value="TyrRS_core"/>
    <property type="match status" value="1"/>
</dbReference>
<dbReference type="Gene3D" id="3.40.50.620">
    <property type="entry name" value="HUPs"/>
    <property type="match status" value="1"/>
</dbReference>
<dbReference type="GO" id="GO:0005524">
    <property type="term" value="F:ATP binding"/>
    <property type="evidence" value="ECO:0007669"/>
    <property type="project" value="UniProtKB-UniRule"/>
</dbReference>
<accession>I0IE77</accession>
<evidence type="ECO:0000256" key="8">
    <source>
        <dbReference type="HAMAP-Rule" id="MF_02006"/>
    </source>
</evidence>
<dbReference type="PATRIC" id="fig|1142394.8.peg.1442"/>
<comment type="subcellular location">
    <subcellularLocation>
        <location evidence="8">Cytoplasm</location>
    </subcellularLocation>
</comment>
<dbReference type="FunFam" id="1.10.240.10:FF:000001">
    <property type="entry name" value="Tyrosine--tRNA ligase"/>
    <property type="match status" value="1"/>
</dbReference>
<feature type="binding site" evidence="8">
    <location>
        <position position="174"/>
    </location>
    <ligand>
        <name>L-tyrosine</name>
        <dbReference type="ChEBI" id="CHEBI:58315"/>
    </ligand>
</feature>
<dbReference type="InterPro" id="IPR024088">
    <property type="entry name" value="Tyr-tRNA-ligase_bac-type"/>
</dbReference>
<dbReference type="AlphaFoldDB" id="I0IE77"/>
<organism evidence="11 12">
    <name type="scientific">Phycisphaera mikurensis (strain NBRC 102666 / KCTC 22515 / FYK2301M01)</name>
    <dbReference type="NCBI Taxonomy" id="1142394"/>
    <lineage>
        <taxon>Bacteria</taxon>
        <taxon>Pseudomonadati</taxon>
        <taxon>Planctomycetota</taxon>
        <taxon>Phycisphaerae</taxon>
        <taxon>Phycisphaerales</taxon>
        <taxon>Phycisphaeraceae</taxon>
        <taxon>Phycisphaera</taxon>
    </lineage>
</organism>
<dbReference type="EMBL" id="AP012338">
    <property type="protein sequence ID" value="BAM03565.1"/>
    <property type="molecule type" value="Genomic_DNA"/>
</dbReference>
<comment type="similarity">
    <text evidence="8">Belongs to the class-I aminoacyl-tRNA synthetase family. TyrS type 1 subfamily.</text>
</comment>